<dbReference type="OMA" id="FNTIDAS"/>
<proteinExistence type="inferred from homology"/>
<feature type="compositionally biased region" description="Gly residues" evidence="7">
    <location>
        <begin position="282"/>
        <end position="292"/>
    </location>
</feature>
<keyword evidence="5 8" id="KW-0472">Membrane</keyword>
<dbReference type="Pfam" id="PF06738">
    <property type="entry name" value="ThrE"/>
    <property type="match status" value="1"/>
</dbReference>
<evidence type="ECO:0000256" key="5">
    <source>
        <dbReference type="ARBA" id="ARBA00023136"/>
    </source>
</evidence>
<keyword evidence="4 8" id="KW-1133">Transmembrane helix</keyword>
<feature type="transmembrane region" description="Helical" evidence="8">
    <location>
        <begin position="967"/>
        <end position="994"/>
    </location>
</feature>
<feature type="compositionally biased region" description="Basic residues" evidence="7">
    <location>
        <begin position="25"/>
        <end position="44"/>
    </location>
</feature>
<feature type="compositionally biased region" description="Low complexity" evidence="7">
    <location>
        <begin position="191"/>
        <end position="215"/>
    </location>
</feature>
<accession>A0A642UE25</accession>
<evidence type="ECO:0000259" key="10">
    <source>
        <dbReference type="Pfam" id="PF12821"/>
    </source>
</evidence>
<dbReference type="InterPro" id="IPR051361">
    <property type="entry name" value="ThrE/Ser_Exporter"/>
</dbReference>
<dbReference type="InterPro" id="IPR010619">
    <property type="entry name" value="ThrE-like_N"/>
</dbReference>
<evidence type="ECO:0000256" key="1">
    <source>
        <dbReference type="ARBA" id="ARBA00004141"/>
    </source>
</evidence>
<feature type="domain" description="Threonine/Serine exporter ThrE" evidence="10">
    <location>
        <begin position="845"/>
        <end position="988"/>
    </location>
</feature>
<dbReference type="EMBL" id="SWFT01000158">
    <property type="protein sequence ID" value="KAA8897360.1"/>
    <property type="molecule type" value="Genomic_DNA"/>
</dbReference>
<evidence type="ECO:0000256" key="2">
    <source>
        <dbReference type="ARBA" id="ARBA00019535"/>
    </source>
</evidence>
<feature type="compositionally biased region" description="Low complexity" evidence="7">
    <location>
        <begin position="160"/>
        <end position="169"/>
    </location>
</feature>
<keyword evidence="3 8" id="KW-0812">Transmembrane</keyword>
<sequence length="1004" mass="108513">MSDSSSDDGGGFRSTLHFPQMKAAAKPKKNRIKGAKNRLKGKKTHFPDSYSAPGQRITSQVSSNNSSDSEFTLPEQGMVSMEIPSIDWMATHSAFPSDGDDDEEDDDGNDSDASAHAAHQHHQRTAQPTHINFDRDSSDADSDEGTTPFHPEGGLHHVQSRQSKQSKQSRQWRRPSLSSDVADIPLRPPTGSGAAAAASGDAASAHDSASGRRGSVMSSTRSQMSKDHEGSKLKGILRRLALKHEDYTPGFAPTQDSDDSSVAPTNSPSQGESFMGKIFNLGSGGLSGGGMTPGATKRNSDDPPLDEEASVGDTSTSIEMKRLHPSDIDEHAKRLIIEHAPDAAVHFDDSLASNDPHDPHPSSSSSSGSPPHLGPEMSVPDSFYTENTGLAKEREVGGYDDILVDHPDDDYVPPPKKVQTGVLSSLLKLYQSPQESKSSATLASSAVTSDEDLSGFEDHLYSRHPSMDLKHAPLKTRMTAGQQASKFANKFLRKKDKAPEPEAFSSDEDPEGEKFGGGGGTDSHMPSFANARPKAPKKKIKNVKIRDKLRQSKRRQQRLRITVHIADILNRQRFIMRMCRALMLFGAPTHRLEEYMVMTSRVLEIDGQFVYIPGTMIISFGDAATRTSEVHLVKCAQGVNLSKLSDTHIIYKQVIHDLISVEEASQKLEDLLKSKNKFPAWVSVFLYGLGSLAVAPFAFGAGWVDLPICFGVGLCVGYMQYFVSSMSNLYSSVFEVTASIVVSFISRAIGTIHRHDGSHIFCFSAIAQGSLALILPGYIILCGSLELQSRNIVAGSVRMFYAIIYSLFLGFGITLGAALYGWIDKKAVSANSCDPGHNIRDEFRILFVPLFTVCLGLINQARWRQLPAMLVISCTGYVGNYFAGKHFSNVTEFTSCIGAFFIGILGNLYSRLGKGMAVSAMLPAIFVQVPGGIASNANLISGVQTADQINRKNGTDTSNSSDRASSLAFGATMVEVSIGISVGLFAAAIVVYPLGKKRTGLFSL</sequence>
<dbReference type="PANTHER" id="PTHR31082:SF4">
    <property type="entry name" value="PHEROMONE-REGULATED MEMBRANE PROTEIN 10"/>
    <property type="match status" value="1"/>
</dbReference>
<dbReference type="RefSeq" id="XP_034009961.1">
    <property type="nucleotide sequence ID" value="XM_034158308.1"/>
</dbReference>
<dbReference type="AlphaFoldDB" id="A0A642UE25"/>
<dbReference type="Pfam" id="PF12821">
    <property type="entry name" value="ThrE_2"/>
    <property type="match status" value="1"/>
</dbReference>
<evidence type="ECO:0000259" key="9">
    <source>
        <dbReference type="Pfam" id="PF06738"/>
    </source>
</evidence>
<dbReference type="GO" id="GO:0022857">
    <property type="term" value="F:transmembrane transporter activity"/>
    <property type="evidence" value="ECO:0007669"/>
    <property type="project" value="InterPro"/>
</dbReference>
<feature type="region of interest" description="Disordered" evidence="7">
    <location>
        <begin position="1"/>
        <end position="326"/>
    </location>
</feature>
<dbReference type="GeneID" id="54783988"/>
<dbReference type="InterPro" id="IPR024528">
    <property type="entry name" value="ThrE_2"/>
</dbReference>
<feature type="domain" description="Threonine/serine exporter-like N-terminal" evidence="9">
    <location>
        <begin position="573"/>
        <end position="819"/>
    </location>
</feature>
<comment type="caution">
    <text evidence="11">The sequence shown here is derived from an EMBL/GenBank/DDBJ whole genome shotgun (WGS) entry which is preliminary data.</text>
</comment>
<evidence type="ECO:0000256" key="6">
    <source>
        <dbReference type="ARBA" id="ARBA00034125"/>
    </source>
</evidence>
<feature type="compositionally biased region" description="Low complexity" evidence="7">
    <location>
        <begin position="361"/>
        <end position="375"/>
    </location>
</feature>
<dbReference type="PANTHER" id="PTHR31082">
    <property type="entry name" value="PHEROMONE-REGULATED MEMBRANE PROTEIN 10"/>
    <property type="match status" value="1"/>
</dbReference>
<dbReference type="GO" id="GO:0016020">
    <property type="term" value="C:membrane"/>
    <property type="evidence" value="ECO:0007669"/>
    <property type="project" value="UniProtKB-SubCell"/>
</dbReference>
<evidence type="ECO:0000256" key="3">
    <source>
        <dbReference type="ARBA" id="ARBA00022692"/>
    </source>
</evidence>
<feature type="transmembrane region" description="Helical" evidence="8">
    <location>
        <begin position="761"/>
        <end position="780"/>
    </location>
</feature>
<feature type="transmembrane region" description="Helical" evidence="8">
    <location>
        <begin position="890"/>
        <end position="909"/>
    </location>
</feature>
<gene>
    <name evidence="11" type="ORF">DIURU_005337</name>
</gene>
<comment type="subcellular location">
    <subcellularLocation>
        <location evidence="1">Membrane</location>
        <topology evidence="1">Multi-pass membrane protein</topology>
    </subcellularLocation>
</comment>
<name>A0A642UE25_DIURU</name>
<reference evidence="11 12" key="1">
    <citation type="submission" date="2019-07" db="EMBL/GenBank/DDBJ databases">
        <title>Genome assembly of two rare yeast pathogens: Diutina rugosa and Trichomonascus ciferrii.</title>
        <authorList>
            <person name="Mixao V."/>
            <person name="Saus E."/>
            <person name="Hansen A."/>
            <person name="Lass-Flor C."/>
            <person name="Gabaldon T."/>
        </authorList>
    </citation>
    <scope>NUCLEOTIDE SEQUENCE [LARGE SCALE GENOMIC DNA]</scope>
    <source>
        <strain evidence="11 12">CBS 613</strain>
    </source>
</reference>
<organism evidence="11 12">
    <name type="scientific">Diutina rugosa</name>
    <name type="common">Yeast</name>
    <name type="synonym">Candida rugosa</name>
    <dbReference type="NCBI Taxonomy" id="5481"/>
    <lineage>
        <taxon>Eukaryota</taxon>
        <taxon>Fungi</taxon>
        <taxon>Dikarya</taxon>
        <taxon>Ascomycota</taxon>
        <taxon>Saccharomycotina</taxon>
        <taxon>Pichiomycetes</taxon>
        <taxon>Debaryomycetaceae</taxon>
        <taxon>Diutina</taxon>
    </lineage>
</organism>
<evidence type="ECO:0000256" key="4">
    <source>
        <dbReference type="ARBA" id="ARBA00022989"/>
    </source>
</evidence>
<evidence type="ECO:0000313" key="12">
    <source>
        <dbReference type="Proteomes" id="UP000449547"/>
    </source>
</evidence>
<feature type="transmembrane region" description="Helical" evidence="8">
    <location>
        <begin position="729"/>
        <end position="749"/>
    </location>
</feature>
<evidence type="ECO:0000256" key="8">
    <source>
        <dbReference type="SAM" id="Phobius"/>
    </source>
</evidence>
<feature type="compositionally biased region" description="Low complexity" evidence="7">
    <location>
        <begin position="59"/>
        <end position="69"/>
    </location>
</feature>
<dbReference type="VEuPathDB" id="FungiDB:DIURU_005337"/>
<comment type="similarity">
    <text evidence="6">Belongs to the ThrE exporter (TC 2.A.79) family.</text>
</comment>
<feature type="transmembrane region" description="Helical" evidence="8">
    <location>
        <begin position="843"/>
        <end position="860"/>
    </location>
</feature>
<feature type="transmembrane region" description="Helical" evidence="8">
    <location>
        <begin position="800"/>
        <end position="823"/>
    </location>
</feature>
<feature type="region of interest" description="Disordered" evidence="7">
    <location>
        <begin position="346"/>
        <end position="391"/>
    </location>
</feature>
<feature type="compositionally biased region" description="Polar residues" evidence="7">
    <location>
        <begin position="260"/>
        <end position="272"/>
    </location>
</feature>
<feature type="compositionally biased region" description="Acidic residues" evidence="7">
    <location>
        <begin position="98"/>
        <end position="110"/>
    </location>
</feature>
<dbReference type="OrthoDB" id="413008at2759"/>
<feature type="compositionally biased region" description="Basic and acidic residues" evidence="7">
    <location>
        <begin position="346"/>
        <end position="360"/>
    </location>
</feature>
<evidence type="ECO:0000256" key="7">
    <source>
        <dbReference type="SAM" id="MobiDB-lite"/>
    </source>
</evidence>
<keyword evidence="12" id="KW-1185">Reference proteome</keyword>
<protein>
    <recommendedName>
        <fullName evidence="2">Pheromone-regulated membrane protein 10</fullName>
    </recommendedName>
</protein>
<dbReference type="Proteomes" id="UP000449547">
    <property type="component" value="Unassembled WGS sequence"/>
</dbReference>
<feature type="region of interest" description="Disordered" evidence="7">
    <location>
        <begin position="491"/>
        <end position="540"/>
    </location>
</feature>
<evidence type="ECO:0000313" key="11">
    <source>
        <dbReference type="EMBL" id="KAA8897360.1"/>
    </source>
</evidence>